<dbReference type="EMBL" id="JXTB01000242">
    <property type="protein sequence ID" value="PON50730.1"/>
    <property type="molecule type" value="Genomic_DNA"/>
</dbReference>
<sequence>ELLDGMIRMAREKHDMMDADDQITKDYFSRTNSFGKFSSDSYSESNPSSCCSTPVTPTSILQELTRGFTKAKKIASVSYSTSPLLLSLRVQAVGKLNPIDVKHLGPHFSHVAAFNSTSLDKNSKLTEEETEPKTEARKSLGRTNGATNEEASDSSTKFTIAITAATATSTTIATQEFSKGSTSHGSTTASSAIYTQKIKNSMTTTATPPPLPPLMPLRGSLPLLPLPPPPMLLRHGGVLAHHHHL</sequence>
<feature type="compositionally biased region" description="Basic and acidic residues" evidence="1">
    <location>
        <begin position="121"/>
        <end position="138"/>
    </location>
</feature>
<accession>A0A2P5BPN6</accession>
<dbReference type="Proteomes" id="UP000237105">
    <property type="component" value="Unassembled WGS sequence"/>
</dbReference>
<organism evidence="2 3">
    <name type="scientific">Parasponia andersonii</name>
    <name type="common">Sponia andersonii</name>
    <dbReference type="NCBI Taxonomy" id="3476"/>
    <lineage>
        <taxon>Eukaryota</taxon>
        <taxon>Viridiplantae</taxon>
        <taxon>Streptophyta</taxon>
        <taxon>Embryophyta</taxon>
        <taxon>Tracheophyta</taxon>
        <taxon>Spermatophyta</taxon>
        <taxon>Magnoliopsida</taxon>
        <taxon>eudicotyledons</taxon>
        <taxon>Gunneridae</taxon>
        <taxon>Pentapetalae</taxon>
        <taxon>rosids</taxon>
        <taxon>fabids</taxon>
        <taxon>Rosales</taxon>
        <taxon>Cannabaceae</taxon>
        <taxon>Parasponia</taxon>
    </lineage>
</organism>
<keyword evidence="3" id="KW-1185">Reference proteome</keyword>
<proteinExistence type="predicted"/>
<feature type="region of interest" description="Disordered" evidence="1">
    <location>
        <begin position="120"/>
        <end position="154"/>
    </location>
</feature>
<evidence type="ECO:0000313" key="3">
    <source>
        <dbReference type="Proteomes" id="UP000237105"/>
    </source>
</evidence>
<dbReference type="OrthoDB" id="2020598at2759"/>
<name>A0A2P5BPN6_PARAD</name>
<feature type="non-terminal residue" evidence="2">
    <location>
        <position position="1"/>
    </location>
</feature>
<dbReference type="AlphaFoldDB" id="A0A2P5BPN6"/>
<reference evidence="3" key="1">
    <citation type="submission" date="2016-06" db="EMBL/GenBank/DDBJ databases">
        <title>Parallel loss of symbiosis genes in relatives of nitrogen-fixing non-legume Parasponia.</title>
        <authorList>
            <person name="Van Velzen R."/>
            <person name="Holmer R."/>
            <person name="Bu F."/>
            <person name="Rutten L."/>
            <person name="Van Zeijl A."/>
            <person name="Liu W."/>
            <person name="Santuari L."/>
            <person name="Cao Q."/>
            <person name="Sharma T."/>
            <person name="Shen D."/>
            <person name="Roswanjaya Y."/>
            <person name="Wardhani T."/>
            <person name="Kalhor M.S."/>
            <person name="Jansen J."/>
            <person name="Van den Hoogen J."/>
            <person name="Gungor B."/>
            <person name="Hartog M."/>
            <person name="Hontelez J."/>
            <person name="Verver J."/>
            <person name="Yang W.-C."/>
            <person name="Schijlen E."/>
            <person name="Repin R."/>
            <person name="Schilthuizen M."/>
            <person name="Schranz E."/>
            <person name="Heidstra R."/>
            <person name="Miyata K."/>
            <person name="Fedorova E."/>
            <person name="Kohlen W."/>
            <person name="Bisseling T."/>
            <person name="Smit S."/>
            <person name="Geurts R."/>
        </authorList>
    </citation>
    <scope>NUCLEOTIDE SEQUENCE [LARGE SCALE GENOMIC DNA]</scope>
    <source>
        <strain evidence="3">cv. WU1-14</strain>
    </source>
</reference>
<dbReference type="STRING" id="3476.A0A2P5BPN6"/>
<protein>
    <submittedName>
        <fullName evidence="2">Uncharacterized protein</fullName>
    </submittedName>
</protein>
<evidence type="ECO:0000256" key="1">
    <source>
        <dbReference type="SAM" id="MobiDB-lite"/>
    </source>
</evidence>
<comment type="caution">
    <text evidence="2">The sequence shown here is derived from an EMBL/GenBank/DDBJ whole genome shotgun (WGS) entry which is preliminary data.</text>
</comment>
<gene>
    <name evidence="2" type="ORF">PanWU01x14_221020</name>
</gene>
<evidence type="ECO:0000313" key="2">
    <source>
        <dbReference type="EMBL" id="PON50730.1"/>
    </source>
</evidence>